<feature type="repeat" description="TPR" evidence="1">
    <location>
        <begin position="129"/>
        <end position="162"/>
    </location>
</feature>
<keyword evidence="4" id="KW-1185">Reference proteome</keyword>
<evidence type="ECO:0000256" key="1">
    <source>
        <dbReference type="PROSITE-ProRule" id="PRU00339"/>
    </source>
</evidence>
<dbReference type="EMBL" id="OBEN01000002">
    <property type="protein sequence ID" value="SNZ13058.1"/>
    <property type="molecule type" value="Genomic_DNA"/>
</dbReference>
<organism evidence="3 4">
    <name type="scientific">Hydrogenobacter hydrogenophilus</name>
    <dbReference type="NCBI Taxonomy" id="35835"/>
    <lineage>
        <taxon>Bacteria</taxon>
        <taxon>Pseudomonadati</taxon>
        <taxon>Aquificota</taxon>
        <taxon>Aquificia</taxon>
        <taxon>Aquificales</taxon>
        <taxon>Aquificaceae</taxon>
        <taxon>Hydrogenobacter</taxon>
    </lineage>
</organism>
<dbReference type="InterPro" id="IPR019734">
    <property type="entry name" value="TPR_rpt"/>
</dbReference>
<sequence>MNFIKVLVAVALIVLFLVFVAQHAYYVQLNFFGMVYQVPLFVIILFSFSVGFILPTLYFLMRDLRQSTFRKNLMNGISHLARGYFQKAEGELLSASKKREEVALITIKAIAERGEIHRVQELKFNRERGLVDALLGYYLLKAKDYQKAKESFLSALSKDPSNLIALKGLRDISFLEKDMSACISYQENVLKLCEKWEKDLQKKVFAEVLAYASEILLENREEFVKKAFDTYKTFYTQAIWIKYLLEKGDLKEAKKQLDKVFSGGIQNEALAILHQDEEKLTKIMDFIRERQESINPEVLVRIYIKLSLFTQIKPLLDKVSEPLKLIAFSSESHRDIDKTCGELLQKLYKPWVCSCGESYNSYVPLCERCLTWGNIMLRGVEDVA</sequence>
<evidence type="ECO:0000313" key="3">
    <source>
        <dbReference type="EMBL" id="SNZ13058.1"/>
    </source>
</evidence>
<accession>A0A285NUZ1</accession>
<keyword evidence="2" id="KW-0812">Transmembrane</keyword>
<feature type="transmembrane region" description="Helical" evidence="2">
    <location>
        <begin position="40"/>
        <end position="61"/>
    </location>
</feature>
<dbReference type="PROSITE" id="PS50005">
    <property type="entry name" value="TPR"/>
    <property type="match status" value="1"/>
</dbReference>
<name>A0A285NUZ1_9AQUI</name>
<evidence type="ECO:0000256" key="2">
    <source>
        <dbReference type="SAM" id="Phobius"/>
    </source>
</evidence>
<evidence type="ECO:0000313" key="4">
    <source>
        <dbReference type="Proteomes" id="UP000218627"/>
    </source>
</evidence>
<protein>
    <submittedName>
        <fullName evidence="3">Uncharacterized conserved protein HemY, contains two TPR repeats</fullName>
    </submittedName>
</protein>
<reference evidence="4" key="1">
    <citation type="submission" date="2017-09" db="EMBL/GenBank/DDBJ databases">
        <authorList>
            <person name="Varghese N."/>
            <person name="Submissions S."/>
        </authorList>
    </citation>
    <scope>NUCLEOTIDE SEQUENCE [LARGE SCALE GENOMIC DNA]</scope>
    <source>
        <strain evidence="4">DSM 2913</strain>
    </source>
</reference>
<proteinExistence type="predicted"/>
<dbReference type="InterPro" id="IPR011990">
    <property type="entry name" value="TPR-like_helical_dom_sf"/>
</dbReference>
<keyword evidence="1" id="KW-0802">TPR repeat</keyword>
<dbReference type="Proteomes" id="UP000218627">
    <property type="component" value="Unassembled WGS sequence"/>
</dbReference>
<gene>
    <name evidence="3" type="ORF">SAMN06265353_0604</name>
</gene>
<dbReference type="Gene3D" id="1.25.40.10">
    <property type="entry name" value="Tetratricopeptide repeat domain"/>
    <property type="match status" value="1"/>
</dbReference>
<dbReference type="RefSeq" id="WP_096600977.1">
    <property type="nucleotide sequence ID" value="NZ_OBEN01000002.1"/>
</dbReference>
<keyword evidence="2" id="KW-1133">Transmembrane helix</keyword>
<dbReference type="SUPFAM" id="SSF48452">
    <property type="entry name" value="TPR-like"/>
    <property type="match status" value="1"/>
</dbReference>
<dbReference type="OrthoDB" id="14573at2"/>
<keyword evidence="2" id="KW-0472">Membrane</keyword>
<dbReference type="AlphaFoldDB" id="A0A285NUZ1"/>